<dbReference type="GO" id="GO:0005886">
    <property type="term" value="C:plasma membrane"/>
    <property type="evidence" value="ECO:0007669"/>
    <property type="project" value="UniProtKB-SubCell"/>
</dbReference>
<reference evidence="10 11" key="1">
    <citation type="submission" date="2019-02" db="EMBL/GenBank/DDBJ databases">
        <title>Genome of a new Bacteroidetes strain.</title>
        <authorList>
            <person name="Pitt A."/>
        </authorList>
    </citation>
    <scope>NUCLEOTIDE SEQUENCE [LARGE SCALE GENOMIC DNA]</scope>
    <source>
        <strain evidence="10 11">103A-SOEBACH</strain>
    </source>
</reference>
<dbReference type="GO" id="GO:0008381">
    <property type="term" value="F:mechanosensitive monoatomic ion channel activity"/>
    <property type="evidence" value="ECO:0007669"/>
    <property type="project" value="UniProtKB-ARBA"/>
</dbReference>
<evidence type="ECO:0000259" key="9">
    <source>
        <dbReference type="Pfam" id="PF21082"/>
    </source>
</evidence>
<dbReference type="SUPFAM" id="SSF50182">
    <property type="entry name" value="Sm-like ribonucleoproteins"/>
    <property type="match status" value="1"/>
</dbReference>
<feature type="transmembrane region" description="Helical" evidence="7">
    <location>
        <begin position="76"/>
        <end position="95"/>
    </location>
</feature>
<accession>A0A4Q9BA22</accession>
<dbReference type="InterPro" id="IPR011014">
    <property type="entry name" value="MscS_channel_TM-2"/>
</dbReference>
<dbReference type="PANTHER" id="PTHR30566">
    <property type="entry name" value="YNAI-RELATED MECHANOSENSITIVE ION CHANNEL"/>
    <property type="match status" value="1"/>
</dbReference>
<dbReference type="Proteomes" id="UP000293583">
    <property type="component" value="Unassembled WGS sequence"/>
</dbReference>
<evidence type="ECO:0000313" key="10">
    <source>
        <dbReference type="EMBL" id="TBH72076.1"/>
    </source>
</evidence>
<keyword evidence="6 7" id="KW-0472">Membrane</keyword>
<feature type="domain" description="Mechanosensitive ion channel MscS C-terminal" evidence="9">
    <location>
        <begin position="274"/>
        <end position="358"/>
    </location>
</feature>
<comment type="caution">
    <text evidence="10">The sequence shown here is derived from an EMBL/GenBank/DDBJ whole genome shotgun (WGS) entry which is preliminary data.</text>
</comment>
<keyword evidence="5 7" id="KW-1133">Transmembrane helix</keyword>
<feature type="transmembrane region" description="Helical" evidence="7">
    <location>
        <begin position="23"/>
        <end position="43"/>
    </location>
</feature>
<keyword evidence="4 7" id="KW-0812">Transmembrane</keyword>
<organism evidence="10 11">
    <name type="scientific">Aquirufa antheringensis</name>
    <dbReference type="NCBI Taxonomy" id="2516559"/>
    <lineage>
        <taxon>Bacteria</taxon>
        <taxon>Pseudomonadati</taxon>
        <taxon>Bacteroidota</taxon>
        <taxon>Cytophagia</taxon>
        <taxon>Cytophagales</taxon>
        <taxon>Flectobacillaceae</taxon>
        <taxon>Aquirufa</taxon>
    </lineage>
</organism>
<dbReference type="Pfam" id="PF00924">
    <property type="entry name" value="MS_channel_2nd"/>
    <property type="match status" value="1"/>
</dbReference>
<dbReference type="SUPFAM" id="SSF82689">
    <property type="entry name" value="Mechanosensitive channel protein MscS (YggB), C-terminal domain"/>
    <property type="match status" value="1"/>
</dbReference>
<dbReference type="SUPFAM" id="SSF82861">
    <property type="entry name" value="Mechanosensitive channel protein MscS (YggB), transmembrane region"/>
    <property type="match status" value="1"/>
</dbReference>
<evidence type="ECO:0000256" key="1">
    <source>
        <dbReference type="ARBA" id="ARBA00004651"/>
    </source>
</evidence>
<sequence>MSSKIIKHTMEELKNGIYLDNSAWDLLLFGGIILISFILRRFFSNSFSKIVFRFIPEESISIQDCVQLIQKPFELLIFWIFLYFAVQNLHVPSTWNIQPKDHFGLLYLIEKAFESAVIFTVTWVIIRLMKVVILVAQEKWNGADQKSKQQFIPFLNDLSMVFIITAAGFVFLGRIFEVDVVALITGLGIGGLALALAARETLENLFASFTIFLDLPFVVGDSIQIGSISGDIEKIGFRSTRLRGADGNLILVPNRLLTSQSLENMSERDYRRAKYTIQCELNTKPAQIEAAIAAIETFIQEEPLCKKKAPKVIFEGFGAYSIDISVTYFVQTKDFAKFQATKQAINLGILKVLEKEKVVMARS</sequence>
<dbReference type="InterPro" id="IPR011066">
    <property type="entry name" value="MscS_channel_C_sf"/>
</dbReference>
<evidence type="ECO:0000256" key="4">
    <source>
        <dbReference type="ARBA" id="ARBA00022692"/>
    </source>
</evidence>
<dbReference type="InterPro" id="IPR006685">
    <property type="entry name" value="MscS_channel_2nd"/>
</dbReference>
<dbReference type="Gene3D" id="3.30.70.100">
    <property type="match status" value="1"/>
</dbReference>
<dbReference type="InterPro" id="IPR010920">
    <property type="entry name" value="LSM_dom_sf"/>
</dbReference>
<protein>
    <submittedName>
        <fullName evidence="10">Mechanosensitive ion channel family protein</fullName>
    </submittedName>
</protein>
<dbReference type="RefSeq" id="WP_130923671.1">
    <property type="nucleotide sequence ID" value="NZ_JAANOL010000001.1"/>
</dbReference>
<dbReference type="AlphaFoldDB" id="A0A4Q9BA22"/>
<dbReference type="OrthoDB" id="9809206at2"/>
<evidence type="ECO:0000256" key="6">
    <source>
        <dbReference type="ARBA" id="ARBA00023136"/>
    </source>
</evidence>
<dbReference type="InterPro" id="IPR023408">
    <property type="entry name" value="MscS_beta-dom_sf"/>
</dbReference>
<dbReference type="Pfam" id="PF21082">
    <property type="entry name" value="MS_channel_3rd"/>
    <property type="match status" value="1"/>
</dbReference>
<evidence type="ECO:0000256" key="2">
    <source>
        <dbReference type="ARBA" id="ARBA00008017"/>
    </source>
</evidence>
<name>A0A4Q9BA22_9BACT</name>
<dbReference type="PANTHER" id="PTHR30566:SF5">
    <property type="entry name" value="MECHANOSENSITIVE ION CHANNEL PROTEIN 1, MITOCHONDRIAL-RELATED"/>
    <property type="match status" value="1"/>
</dbReference>
<dbReference type="InterPro" id="IPR049278">
    <property type="entry name" value="MS_channel_C"/>
</dbReference>
<comment type="subcellular location">
    <subcellularLocation>
        <location evidence="1">Cell membrane</location>
        <topology evidence="1">Multi-pass membrane protein</topology>
    </subcellularLocation>
</comment>
<feature type="domain" description="Mechanosensitive ion channel MscS" evidence="8">
    <location>
        <begin position="201"/>
        <end position="266"/>
    </location>
</feature>
<keyword evidence="11" id="KW-1185">Reference proteome</keyword>
<evidence type="ECO:0000256" key="3">
    <source>
        <dbReference type="ARBA" id="ARBA00022475"/>
    </source>
</evidence>
<gene>
    <name evidence="10" type="ORF">EWU20_09640</name>
</gene>
<feature type="transmembrane region" description="Helical" evidence="7">
    <location>
        <begin position="157"/>
        <end position="175"/>
    </location>
</feature>
<proteinExistence type="inferred from homology"/>
<evidence type="ECO:0000256" key="5">
    <source>
        <dbReference type="ARBA" id="ARBA00022989"/>
    </source>
</evidence>
<evidence type="ECO:0000256" key="7">
    <source>
        <dbReference type="SAM" id="Phobius"/>
    </source>
</evidence>
<evidence type="ECO:0000313" key="11">
    <source>
        <dbReference type="Proteomes" id="UP000293583"/>
    </source>
</evidence>
<comment type="similarity">
    <text evidence="2">Belongs to the MscS (TC 1.A.23) family.</text>
</comment>
<dbReference type="Gene3D" id="2.30.30.60">
    <property type="match status" value="1"/>
</dbReference>
<feature type="transmembrane region" description="Helical" evidence="7">
    <location>
        <begin position="181"/>
        <end position="198"/>
    </location>
</feature>
<feature type="transmembrane region" description="Helical" evidence="7">
    <location>
        <begin position="115"/>
        <end position="136"/>
    </location>
</feature>
<keyword evidence="3" id="KW-1003">Cell membrane</keyword>
<dbReference type="EMBL" id="SEWY01000004">
    <property type="protein sequence ID" value="TBH72076.1"/>
    <property type="molecule type" value="Genomic_DNA"/>
</dbReference>
<dbReference type="Gene3D" id="1.10.287.1260">
    <property type="match status" value="1"/>
</dbReference>
<evidence type="ECO:0000259" key="8">
    <source>
        <dbReference type="Pfam" id="PF00924"/>
    </source>
</evidence>